<organism evidence="2 3">
    <name type="scientific">Faecalicatena orotica</name>
    <dbReference type="NCBI Taxonomy" id="1544"/>
    <lineage>
        <taxon>Bacteria</taxon>
        <taxon>Bacillati</taxon>
        <taxon>Bacillota</taxon>
        <taxon>Clostridia</taxon>
        <taxon>Lachnospirales</taxon>
        <taxon>Lachnospiraceae</taxon>
        <taxon>Faecalicatena</taxon>
    </lineage>
</organism>
<dbReference type="CDD" id="cd21807">
    <property type="entry name" value="ABC-2_lan_permease_MutE_EpiE-like"/>
    <property type="match status" value="1"/>
</dbReference>
<feature type="transmembrane region" description="Helical" evidence="1">
    <location>
        <begin position="51"/>
        <end position="69"/>
    </location>
</feature>
<dbReference type="OrthoDB" id="9776525at2"/>
<reference evidence="2 3" key="1">
    <citation type="submission" date="2018-05" db="EMBL/GenBank/DDBJ databases">
        <title>The Hungate 1000. A catalogue of reference genomes from the rumen microbiome.</title>
        <authorList>
            <person name="Kelly W."/>
        </authorList>
    </citation>
    <scope>NUCLEOTIDE SEQUENCE [LARGE SCALE GENOMIC DNA]</scope>
    <source>
        <strain evidence="2 3">NLAE-zl-C242</strain>
    </source>
</reference>
<evidence type="ECO:0000313" key="2">
    <source>
        <dbReference type="EMBL" id="PWJ31973.1"/>
    </source>
</evidence>
<feature type="transmembrane region" description="Helical" evidence="1">
    <location>
        <begin position="224"/>
        <end position="248"/>
    </location>
</feature>
<keyword evidence="1" id="KW-0472">Membrane</keyword>
<feature type="transmembrane region" description="Helical" evidence="1">
    <location>
        <begin position="21"/>
        <end position="39"/>
    </location>
</feature>
<dbReference type="EMBL" id="QGDL01000001">
    <property type="protein sequence ID" value="PWJ31973.1"/>
    <property type="molecule type" value="Genomic_DNA"/>
</dbReference>
<feature type="transmembrane region" description="Helical" evidence="1">
    <location>
        <begin position="160"/>
        <end position="185"/>
    </location>
</feature>
<keyword evidence="1" id="KW-1133">Transmembrane helix</keyword>
<evidence type="ECO:0000256" key="1">
    <source>
        <dbReference type="SAM" id="Phobius"/>
    </source>
</evidence>
<feature type="transmembrane region" description="Helical" evidence="1">
    <location>
        <begin position="90"/>
        <end position="110"/>
    </location>
</feature>
<feature type="transmembrane region" description="Helical" evidence="1">
    <location>
        <begin position="130"/>
        <end position="153"/>
    </location>
</feature>
<dbReference type="InterPro" id="IPR021205">
    <property type="entry name" value="Lanti_perm_SpaE/MutE/EpiE-like"/>
</dbReference>
<protein>
    <submittedName>
        <fullName evidence="2">ABC-2 type transport system permease protein</fullName>
    </submittedName>
</protein>
<gene>
    <name evidence="2" type="ORF">A8806_101260</name>
</gene>
<dbReference type="Proteomes" id="UP000245845">
    <property type="component" value="Unassembled WGS sequence"/>
</dbReference>
<keyword evidence="3" id="KW-1185">Reference proteome</keyword>
<accession>A0A2Y9BC37</accession>
<name>A0A2Y9BC37_9FIRM</name>
<comment type="caution">
    <text evidence="2">The sequence shown here is derived from an EMBL/GenBank/DDBJ whole genome shotgun (WGS) entry which is preliminary data.</text>
</comment>
<dbReference type="AlphaFoldDB" id="A0A2Y9BC37"/>
<proteinExistence type="predicted"/>
<sequence length="258" mass="29023">MMQAYIKAEGLKNRHTVSAKLFWAVPLVSLLISFLFSGQDAVYYQTNQYNWWYTTFFPVLLLLSTAFTEQREKRVKNRIMGTLPLDMKKLWAAKVIYSLKTLLYAALFLYCTQEIVSRILAKGALRSISGMAGLAAVCLWLALSAWQVPLWLFMSRTCGYAAGLLLGLAGNIGLGILGALSKWWFLNPFSYISRLMCPVLRILPNGLPAQPGSQTFSPEVLDLWTIPVGVLISGVLFFICFLVTANLYQRKGLRGWED</sequence>
<keyword evidence="1" id="KW-0812">Transmembrane</keyword>
<evidence type="ECO:0000313" key="3">
    <source>
        <dbReference type="Proteomes" id="UP000245845"/>
    </source>
</evidence>
<dbReference type="NCBIfam" id="TIGR03732">
    <property type="entry name" value="lanti_perm_MutE"/>
    <property type="match status" value="1"/>
</dbReference>
<dbReference type="RefSeq" id="WP_109729349.1">
    <property type="nucleotide sequence ID" value="NZ_BAAACK010000007.1"/>
</dbReference>